<comment type="caution">
    <text evidence="1">The sequence shown here is derived from an EMBL/GenBank/DDBJ whole genome shotgun (WGS) entry which is preliminary data.</text>
</comment>
<dbReference type="AlphaFoldDB" id="X1FD76"/>
<gene>
    <name evidence="1" type="ORF">S03H2_06443</name>
</gene>
<sequence length="37" mass="4471">MAEIRSIDHIAKKWSRVTPQRRADYEFGVNNPRRDWA</sequence>
<accession>X1FD76</accession>
<organism evidence="1">
    <name type="scientific">marine sediment metagenome</name>
    <dbReference type="NCBI Taxonomy" id="412755"/>
    <lineage>
        <taxon>unclassified sequences</taxon>
        <taxon>metagenomes</taxon>
        <taxon>ecological metagenomes</taxon>
    </lineage>
</organism>
<evidence type="ECO:0000313" key="1">
    <source>
        <dbReference type="EMBL" id="GAH18713.1"/>
    </source>
</evidence>
<dbReference type="EMBL" id="BARU01002820">
    <property type="protein sequence ID" value="GAH18713.1"/>
    <property type="molecule type" value="Genomic_DNA"/>
</dbReference>
<feature type="non-terminal residue" evidence="1">
    <location>
        <position position="37"/>
    </location>
</feature>
<protein>
    <submittedName>
        <fullName evidence="1">Uncharacterized protein</fullName>
    </submittedName>
</protein>
<reference evidence="1" key="1">
    <citation type="journal article" date="2014" name="Front. Microbiol.">
        <title>High frequency of phylogenetically diverse reductive dehalogenase-homologous genes in deep subseafloor sedimentary metagenomes.</title>
        <authorList>
            <person name="Kawai M."/>
            <person name="Futagami T."/>
            <person name="Toyoda A."/>
            <person name="Takaki Y."/>
            <person name="Nishi S."/>
            <person name="Hori S."/>
            <person name="Arai W."/>
            <person name="Tsubouchi T."/>
            <person name="Morono Y."/>
            <person name="Uchiyama I."/>
            <person name="Ito T."/>
            <person name="Fujiyama A."/>
            <person name="Inagaki F."/>
            <person name="Takami H."/>
        </authorList>
    </citation>
    <scope>NUCLEOTIDE SEQUENCE</scope>
    <source>
        <strain evidence="1">Expedition CK06-06</strain>
    </source>
</reference>
<proteinExistence type="predicted"/>
<name>X1FD76_9ZZZZ</name>